<evidence type="ECO:0000256" key="1">
    <source>
        <dbReference type="ARBA" id="ARBA00004141"/>
    </source>
</evidence>
<dbReference type="GO" id="GO:0005783">
    <property type="term" value="C:endoplasmic reticulum"/>
    <property type="evidence" value="ECO:0000318"/>
    <property type="project" value="GO_Central"/>
</dbReference>
<proteinExistence type="predicted"/>
<keyword evidence="4 5" id="KW-0472">Membrane</keyword>
<dbReference type="GeneID" id="763638"/>
<reference evidence="8" key="1">
    <citation type="submission" date="2015-02" db="EMBL/GenBank/DDBJ databases">
        <title>Genome sequencing for Strongylocentrotus purpuratus.</title>
        <authorList>
            <person name="Murali S."/>
            <person name="Liu Y."/>
            <person name="Vee V."/>
            <person name="English A."/>
            <person name="Wang M."/>
            <person name="Skinner E."/>
            <person name="Han Y."/>
            <person name="Muzny D.M."/>
            <person name="Worley K.C."/>
            <person name="Gibbs R.A."/>
        </authorList>
    </citation>
    <scope>NUCLEOTIDE SEQUENCE</scope>
</reference>
<comment type="subcellular location">
    <subcellularLocation>
        <location evidence="1">Membrane</location>
        <topology evidence="1">Multi-pass membrane protein</topology>
    </subcellularLocation>
</comment>
<accession>A0A7M7HKP1</accession>
<feature type="transmembrane region" description="Helical" evidence="5">
    <location>
        <begin position="333"/>
        <end position="351"/>
    </location>
</feature>
<dbReference type="GO" id="GO:0016020">
    <property type="term" value="C:membrane"/>
    <property type="evidence" value="ECO:0007669"/>
    <property type="project" value="UniProtKB-SubCell"/>
</dbReference>
<dbReference type="PANTHER" id="PTHR13315:SF4">
    <property type="entry name" value="METALLOPHOSPHOESTERASE, ISOFORM E"/>
    <property type="match status" value="1"/>
</dbReference>
<dbReference type="InterPro" id="IPR004843">
    <property type="entry name" value="Calcineurin-like_PHP"/>
</dbReference>
<evidence type="ECO:0000256" key="3">
    <source>
        <dbReference type="ARBA" id="ARBA00022989"/>
    </source>
</evidence>
<reference evidence="7" key="2">
    <citation type="submission" date="2021-01" db="UniProtKB">
        <authorList>
            <consortium name="EnsemblMetazoa"/>
        </authorList>
    </citation>
    <scope>IDENTIFICATION</scope>
</reference>
<dbReference type="Proteomes" id="UP000007110">
    <property type="component" value="Unassembled WGS sequence"/>
</dbReference>
<evidence type="ECO:0000259" key="6">
    <source>
        <dbReference type="Pfam" id="PF00149"/>
    </source>
</evidence>
<dbReference type="EnsemblMetazoa" id="XM_011678607">
    <property type="protein sequence ID" value="XP_011676909"/>
    <property type="gene ID" value="LOC763638"/>
</dbReference>
<evidence type="ECO:0000256" key="4">
    <source>
        <dbReference type="ARBA" id="ARBA00023136"/>
    </source>
</evidence>
<sequence>MVFTSPFNTILVVSGLFLVIYNEYYEFLTVKHNQWTASEATLPPLTKSDGRDTVRILFVGDPQIQGYQDEPALLGYLTRWDADRYLKTYYHHALNFVNPDIVIIMGDLLDEGSISEDWEFERYATRLKNIYEVPEGVQIIYLAGDNDIGGEGNDPITPQKIARFEKHFSSVTEAVQYKHVAFHKINVLPYIHRPPNEREDRTFRNQLQEMGKETQSASIHIVLSHTGISEAMLHRHIQIMRVLKPKYAFSAHSHYSSYMKHNLLQLVDFFKKVYPRDSSLDRIKEDIFMEEYRIPTCSYRMGVPNMAYAAAVIDADGTLHYTLLWLPSRYRQLYRYAAFIIVIAMIVFYRFMCRPRGRRRHDYHSYNSYMGS</sequence>
<keyword evidence="2 5" id="KW-0812">Transmembrane</keyword>
<organism evidence="7 8">
    <name type="scientific">Strongylocentrotus purpuratus</name>
    <name type="common">Purple sea urchin</name>
    <dbReference type="NCBI Taxonomy" id="7668"/>
    <lineage>
        <taxon>Eukaryota</taxon>
        <taxon>Metazoa</taxon>
        <taxon>Echinodermata</taxon>
        <taxon>Eleutherozoa</taxon>
        <taxon>Echinozoa</taxon>
        <taxon>Echinoidea</taxon>
        <taxon>Euechinoidea</taxon>
        <taxon>Echinacea</taxon>
        <taxon>Camarodonta</taxon>
        <taxon>Echinidea</taxon>
        <taxon>Strongylocentrotidae</taxon>
        <taxon>Strongylocentrotus</taxon>
    </lineage>
</organism>
<dbReference type="OMA" id="MDVGDIH"/>
<dbReference type="OrthoDB" id="5977743at2759"/>
<dbReference type="InterPro" id="IPR029052">
    <property type="entry name" value="Metallo-depent_PP-like"/>
</dbReference>
<dbReference type="InterPro" id="IPR033308">
    <property type="entry name" value="PGAP5/Cdc1/Ted1"/>
</dbReference>
<dbReference type="PANTHER" id="PTHR13315">
    <property type="entry name" value="METALLO PHOSPHOESTERASE RELATED"/>
    <property type="match status" value="1"/>
</dbReference>
<dbReference type="AlphaFoldDB" id="A0A7M7HKP1"/>
<evidence type="ECO:0000313" key="7">
    <source>
        <dbReference type="EnsemblMetazoa" id="XP_011676909"/>
    </source>
</evidence>
<evidence type="ECO:0000256" key="5">
    <source>
        <dbReference type="SAM" id="Phobius"/>
    </source>
</evidence>
<evidence type="ECO:0000313" key="8">
    <source>
        <dbReference type="Proteomes" id="UP000007110"/>
    </source>
</evidence>
<dbReference type="Pfam" id="PF00149">
    <property type="entry name" value="Metallophos"/>
    <property type="match status" value="1"/>
</dbReference>
<keyword evidence="3 5" id="KW-1133">Transmembrane helix</keyword>
<keyword evidence="8" id="KW-1185">Reference proteome</keyword>
<dbReference type="RefSeq" id="XP_011676909.1">
    <property type="nucleotide sequence ID" value="XM_011678607.2"/>
</dbReference>
<name>A0A7M7HKP1_STRPU</name>
<dbReference type="GO" id="GO:0006506">
    <property type="term" value="P:GPI anchor biosynthetic process"/>
    <property type="evidence" value="ECO:0000318"/>
    <property type="project" value="GO_Central"/>
</dbReference>
<protein>
    <recommendedName>
        <fullName evidence="6">Calcineurin-like phosphoesterase domain-containing protein</fullName>
    </recommendedName>
</protein>
<dbReference type="Gene3D" id="3.60.21.10">
    <property type="match status" value="1"/>
</dbReference>
<evidence type="ECO:0000256" key="2">
    <source>
        <dbReference type="ARBA" id="ARBA00022692"/>
    </source>
</evidence>
<dbReference type="InParanoid" id="A0A7M7HKP1"/>
<dbReference type="GO" id="GO:0016787">
    <property type="term" value="F:hydrolase activity"/>
    <property type="evidence" value="ECO:0007669"/>
    <property type="project" value="InterPro"/>
</dbReference>
<dbReference type="SUPFAM" id="SSF56300">
    <property type="entry name" value="Metallo-dependent phosphatases"/>
    <property type="match status" value="1"/>
</dbReference>
<feature type="domain" description="Calcineurin-like phosphoesterase" evidence="6">
    <location>
        <begin position="55"/>
        <end position="255"/>
    </location>
</feature>
<dbReference type="KEGG" id="spu:763638"/>